<evidence type="ECO:0000313" key="5">
    <source>
        <dbReference type="Proteomes" id="UP000707138"/>
    </source>
</evidence>
<evidence type="ECO:0000256" key="2">
    <source>
        <dbReference type="ARBA" id="ARBA00022490"/>
    </source>
</evidence>
<dbReference type="EC" id="4.1.3.6" evidence="4"/>
<organism evidence="4 5">
    <name type="scientific">Veillonella magna</name>
    <dbReference type="NCBI Taxonomy" id="464322"/>
    <lineage>
        <taxon>Bacteria</taxon>
        <taxon>Bacillati</taxon>
        <taxon>Bacillota</taxon>
        <taxon>Negativicutes</taxon>
        <taxon>Veillonellales</taxon>
        <taxon>Veillonellaceae</taxon>
        <taxon>Veillonella</taxon>
    </lineage>
</organism>
<evidence type="ECO:0000256" key="3">
    <source>
        <dbReference type="ARBA" id="ARBA00022553"/>
    </source>
</evidence>
<keyword evidence="3" id="KW-0597">Phosphoprotein</keyword>
<sequence>MKHLVKAATAGFDEKNDVLVTVEPIAAGIEVELTSKVMRQYGEHIKEFITATVKEAGFDGVKVIAADKAAWDYTIKARVLGALERGSK</sequence>
<dbReference type="EMBL" id="JACJLA010000012">
    <property type="protein sequence ID" value="MBM6913076.1"/>
    <property type="molecule type" value="Genomic_DNA"/>
</dbReference>
<comment type="caution">
    <text evidence="4">The sequence shown here is derived from an EMBL/GenBank/DDBJ whole genome shotgun (WGS) entry which is preliminary data.</text>
</comment>
<dbReference type="NCBIfam" id="TIGR01608">
    <property type="entry name" value="citD"/>
    <property type="match status" value="1"/>
</dbReference>
<dbReference type="InterPro" id="IPR006495">
    <property type="entry name" value="CitD"/>
</dbReference>
<proteinExistence type="predicted"/>
<dbReference type="GO" id="GO:0008815">
    <property type="term" value="F:citrate (pro-3S)-lyase activity"/>
    <property type="evidence" value="ECO:0007669"/>
    <property type="project" value="UniProtKB-EC"/>
</dbReference>
<name>A0ABS2GG04_9FIRM</name>
<keyword evidence="5" id="KW-1185">Reference proteome</keyword>
<reference evidence="4 5" key="1">
    <citation type="journal article" date="2021" name="Sci. Rep.">
        <title>The distribution of antibiotic resistance genes in chicken gut microbiota commensals.</title>
        <authorList>
            <person name="Juricova H."/>
            <person name="Matiasovicova J."/>
            <person name="Kubasova T."/>
            <person name="Cejkova D."/>
            <person name="Rychlik I."/>
        </authorList>
    </citation>
    <scope>NUCLEOTIDE SEQUENCE [LARGE SCALE GENOMIC DNA]</scope>
    <source>
        <strain evidence="4 5">An537</strain>
    </source>
</reference>
<dbReference type="RefSeq" id="WP_028255170.1">
    <property type="nucleotide sequence ID" value="NZ_CALXQD010000008.1"/>
</dbReference>
<dbReference type="Pfam" id="PF06857">
    <property type="entry name" value="ACP"/>
    <property type="match status" value="1"/>
</dbReference>
<evidence type="ECO:0000313" key="4">
    <source>
        <dbReference type="EMBL" id="MBM6913076.1"/>
    </source>
</evidence>
<keyword evidence="4" id="KW-0456">Lyase</keyword>
<accession>A0ABS2GG04</accession>
<gene>
    <name evidence="4" type="primary">citD</name>
    <name evidence="4" type="ORF">H6A01_07060</name>
</gene>
<dbReference type="Proteomes" id="UP000707138">
    <property type="component" value="Unassembled WGS sequence"/>
</dbReference>
<evidence type="ECO:0000256" key="1">
    <source>
        <dbReference type="ARBA" id="ARBA00004496"/>
    </source>
</evidence>
<dbReference type="NCBIfam" id="NF009726">
    <property type="entry name" value="PRK13253.1"/>
    <property type="match status" value="1"/>
</dbReference>
<protein>
    <submittedName>
        <fullName evidence="4">Citrate lyase acyl carrier protein</fullName>
        <ecNumber evidence="4">4.1.3.6</ecNumber>
    </submittedName>
</protein>
<keyword evidence="2" id="KW-0963">Cytoplasm</keyword>
<comment type="subcellular location">
    <subcellularLocation>
        <location evidence="1">Cytoplasm</location>
    </subcellularLocation>
</comment>
<dbReference type="InterPro" id="IPR023439">
    <property type="entry name" value="Mal_deCO2ase/Cit_lyase_ACP"/>
</dbReference>